<feature type="transmembrane region" description="Helical" evidence="6">
    <location>
        <begin position="35"/>
        <end position="56"/>
    </location>
</feature>
<accession>A0A8J4M332</accession>
<keyword evidence="2 6" id="KW-0812">Transmembrane</keyword>
<keyword evidence="5" id="KW-0175">Coiled coil</keyword>
<evidence type="ECO:0000313" key="8">
    <source>
        <dbReference type="EMBL" id="GIQ69156.1"/>
    </source>
</evidence>
<organism evidence="8 9">
    <name type="scientific">Xylanibacillus composti</name>
    <dbReference type="NCBI Taxonomy" id="1572762"/>
    <lineage>
        <taxon>Bacteria</taxon>
        <taxon>Bacillati</taxon>
        <taxon>Bacillota</taxon>
        <taxon>Bacilli</taxon>
        <taxon>Bacillales</taxon>
        <taxon>Paenibacillaceae</taxon>
        <taxon>Xylanibacillus</taxon>
    </lineage>
</organism>
<comment type="caution">
    <text evidence="8">The sequence shown here is derived from an EMBL/GenBank/DDBJ whole genome shotgun (WGS) entry which is preliminary data.</text>
</comment>
<dbReference type="PANTHER" id="PTHR10037">
    <property type="entry name" value="VOLTAGE-GATED CATION CHANNEL CALCIUM AND SODIUM"/>
    <property type="match status" value="1"/>
</dbReference>
<dbReference type="InterPro" id="IPR027359">
    <property type="entry name" value="Volt_channel_dom_sf"/>
</dbReference>
<feature type="transmembrane region" description="Helical" evidence="6">
    <location>
        <begin position="215"/>
        <end position="241"/>
    </location>
</feature>
<reference evidence="8" key="1">
    <citation type="submission" date="2021-04" db="EMBL/GenBank/DDBJ databases">
        <title>Draft genome sequence of Xylanibacillus composti strain K13.</title>
        <authorList>
            <person name="Uke A."/>
            <person name="Chhe C."/>
            <person name="Baramee S."/>
            <person name="Kosugi A."/>
        </authorList>
    </citation>
    <scope>NUCLEOTIDE SEQUENCE</scope>
    <source>
        <strain evidence="8">K13</strain>
    </source>
</reference>
<gene>
    <name evidence="8" type="ORF">XYCOK13_19800</name>
</gene>
<dbReference type="AlphaFoldDB" id="A0A8J4M332"/>
<proteinExistence type="predicted"/>
<name>A0A8J4M332_9BACL</name>
<feature type="transmembrane region" description="Helical" evidence="6">
    <location>
        <begin position="68"/>
        <end position="87"/>
    </location>
</feature>
<dbReference type="PANTHER" id="PTHR10037:SF62">
    <property type="entry name" value="SODIUM CHANNEL PROTEIN 60E"/>
    <property type="match status" value="1"/>
</dbReference>
<sequence>MRLTNMEHRENNNHAVQEPDSLRARIRQWVEDKRFQTFIIGLILFNGVIIVAETYFVGNRSLQMIDRIIVWVFVLELVLKLAGFGYKRYFRDGWNIFDFLIVVGSLAFYSTPFVSMMRLLRVLRLLRMIPAIPALRKIVDALMKAVPALTGVLGMTMLIFTIYAIIGTTYFSEVLPAEFFGSFHASLFTLMQVVTFESWASQVARPVIHEIPWAWLYFVSFIIIGALVILNLVVAVILSYLGQEEEDLHSQQMERLFKENEELKQEMQEMKQLLLDQLKRNG</sequence>
<evidence type="ECO:0000259" key="7">
    <source>
        <dbReference type="Pfam" id="PF00520"/>
    </source>
</evidence>
<evidence type="ECO:0000256" key="5">
    <source>
        <dbReference type="SAM" id="Coils"/>
    </source>
</evidence>
<dbReference type="EMBL" id="BOVK01000024">
    <property type="protein sequence ID" value="GIQ69156.1"/>
    <property type="molecule type" value="Genomic_DNA"/>
</dbReference>
<dbReference type="Gene3D" id="1.10.287.70">
    <property type="match status" value="1"/>
</dbReference>
<dbReference type="InterPro" id="IPR005821">
    <property type="entry name" value="Ion_trans_dom"/>
</dbReference>
<evidence type="ECO:0000256" key="6">
    <source>
        <dbReference type="SAM" id="Phobius"/>
    </source>
</evidence>
<evidence type="ECO:0000256" key="2">
    <source>
        <dbReference type="ARBA" id="ARBA00022692"/>
    </source>
</evidence>
<dbReference type="Proteomes" id="UP000677918">
    <property type="component" value="Unassembled WGS sequence"/>
</dbReference>
<feature type="domain" description="Ion transport" evidence="7">
    <location>
        <begin position="33"/>
        <end position="247"/>
    </location>
</feature>
<feature type="transmembrane region" description="Helical" evidence="6">
    <location>
        <begin position="141"/>
        <end position="166"/>
    </location>
</feature>
<evidence type="ECO:0000313" key="9">
    <source>
        <dbReference type="Proteomes" id="UP000677918"/>
    </source>
</evidence>
<keyword evidence="3 6" id="KW-1133">Transmembrane helix</keyword>
<feature type="coiled-coil region" evidence="5">
    <location>
        <begin position="246"/>
        <end position="280"/>
    </location>
</feature>
<dbReference type="GO" id="GO:0001518">
    <property type="term" value="C:voltage-gated sodium channel complex"/>
    <property type="evidence" value="ECO:0007669"/>
    <property type="project" value="TreeGrafter"/>
</dbReference>
<evidence type="ECO:0000256" key="1">
    <source>
        <dbReference type="ARBA" id="ARBA00004141"/>
    </source>
</evidence>
<evidence type="ECO:0000256" key="4">
    <source>
        <dbReference type="ARBA" id="ARBA00023136"/>
    </source>
</evidence>
<evidence type="ECO:0000256" key="3">
    <source>
        <dbReference type="ARBA" id="ARBA00022989"/>
    </source>
</evidence>
<dbReference type="Gene3D" id="1.20.120.350">
    <property type="entry name" value="Voltage-gated potassium channels. Chain C"/>
    <property type="match status" value="1"/>
</dbReference>
<protein>
    <recommendedName>
        <fullName evidence="7">Ion transport domain-containing protein</fullName>
    </recommendedName>
</protein>
<dbReference type="Pfam" id="PF00520">
    <property type="entry name" value="Ion_trans"/>
    <property type="match status" value="1"/>
</dbReference>
<comment type="subcellular location">
    <subcellularLocation>
        <location evidence="1">Membrane</location>
        <topology evidence="1">Multi-pass membrane protein</topology>
    </subcellularLocation>
</comment>
<dbReference type="SUPFAM" id="SSF81324">
    <property type="entry name" value="Voltage-gated potassium channels"/>
    <property type="match status" value="1"/>
</dbReference>
<dbReference type="InterPro" id="IPR043203">
    <property type="entry name" value="VGCC_Ca_Na"/>
</dbReference>
<keyword evidence="9" id="KW-1185">Reference proteome</keyword>
<dbReference type="GO" id="GO:0005248">
    <property type="term" value="F:voltage-gated sodium channel activity"/>
    <property type="evidence" value="ECO:0007669"/>
    <property type="project" value="TreeGrafter"/>
</dbReference>
<feature type="transmembrane region" description="Helical" evidence="6">
    <location>
        <begin position="99"/>
        <end position="120"/>
    </location>
</feature>
<keyword evidence="4 6" id="KW-0472">Membrane</keyword>